<evidence type="ECO:0000313" key="1">
    <source>
        <dbReference type="EMBL" id="MBW0482801.1"/>
    </source>
</evidence>
<proteinExistence type="predicted"/>
<accession>A0A9Q3GWS0</accession>
<name>A0A9Q3GWS0_9BASI</name>
<dbReference type="EMBL" id="AVOT02006931">
    <property type="protein sequence ID" value="MBW0482801.1"/>
    <property type="molecule type" value="Genomic_DNA"/>
</dbReference>
<organism evidence="1 2">
    <name type="scientific">Austropuccinia psidii MF-1</name>
    <dbReference type="NCBI Taxonomy" id="1389203"/>
    <lineage>
        <taxon>Eukaryota</taxon>
        <taxon>Fungi</taxon>
        <taxon>Dikarya</taxon>
        <taxon>Basidiomycota</taxon>
        <taxon>Pucciniomycotina</taxon>
        <taxon>Pucciniomycetes</taxon>
        <taxon>Pucciniales</taxon>
        <taxon>Sphaerophragmiaceae</taxon>
        <taxon>Austropuccinia</taxon>
    </lineage>
</organism>
<evidence type="ECO:0000313" key="2">
    <source>
        <dbReference type="Proteomes" id="UP000765509"/>
    </source>
</evidence>
<gene>
    <name evidence="1" type="ORF">O181_022516</name>
</gene>
<comment type="caution">
    <text evidence="1">The sequence shown here is derived from an EMBL/GenBank/DDBJ whole genome shotgun (WGS) entry which is preliminary data.</text>
</comment>
<reference evidence="1" key="1">
    <citation type="submission" date="2021-03" db="EMBL/GenBank/DDBJ databases">
        <title>Draft genome sequence of rust myrtle Austropuccinia psidii MF-1, a brazilian biotype.</title>
        <authorList>
            <person name="Quecine M.C."/>
            <person name="Pachon D.M.R."/>
            <person name="Bonatelli M.L."/>
            <person name="Correr F.H."/>
            <person name="Franceschini L.M."/>
            <person name="Leite T.F."/>
            <person name="Margarido G.R.A."/>
            <person name="Almeida C.A."/>
            <person name="Ferrarezi J.A."/>
            <person name="Labate C.A."/>
        </authorList>
    </citation>
    <scope>NUCLEOTIDE SEQUENCE</scope>
    <source>
        <strain evidence="1">MF-1</strain>
    </source>
</reference>
<protein>
    <submittedName>
        <fullName evidence="1">Uncharacterized protein</fullName>
    </submittedName>
</protein>
<dbReference type="Proteomes" id="UP000765509">
    <property type="component" value="Unassembled WGS sequence"/>
</dbReference>
<sequence length="161" mass="18491">MGPEALAGSAAQKNGIPILSDNNYSEWDASIREFLLYVRFLENVNGDLNTPSEATPELLMKYKEMTQQAAGVTCQSLDTNNQENFLKKSKVWYDFITSYYQTNQRKNQDRVFCNLLEVSFKEIEVEKFIRNVRVQLMHVNLVSIKVGKPPSNIDIYDELLA</sequence>
<dbReference type="AlphaFoldDB" id="A0A9Q3GWS0"/>
<keyword evidence="2" id="KW-1185">Reference proteome</keyword>